<protein>
    <recommendedName>
        <fullName evidence="4">Serine/threonine protein kinase</fullName>
    </recommendedName>
</protein>
<reference evidence="2 3" key="1">
    <citation type="submission" date="2019-01" db="EMBL/GenBank/DDBJ databases">
        <authorList>
            <person name="Zhang S."/>
        </authorList>
    </citation>
    <scope>NUCLEOTIDE SEQUENCE [LARGE SCALE GENOMIC DNA]</scope>
    <source>
        <strain evidence="2 3">1626</strain>
    </source>
</reference>
<dbReference type="EMBL" id="SPUH01000001">
    <property type="protein sequence ID" value="TKS53484.1"/>
    <property type="molecule type" value="Genomic_DNA"/>
</dbReference>
<feature type="transmembrane region" description="Helical" evidence="1">
    <location>
        <begin position="156"/>
        <end position="177"/>
    </location>
</feature>
<evidence type="ECO:0000256" key="1">
    <source>
        <dbReference type="SAM" id="Phobius"/>
    </source>
</evidence>
<accession>A0A4Z1R1F3</accession>
<dbReference type="AlphaFoldDB" id="A0A4Z1R1F3"/>
<comment type="caution">
    <text evidence="2">The sequence shown here is derived from an EMBL/GenBank/DDBJ whole genome shotgun (WGS) entry which is preliminary data.</text>
</comment>
<feature type="transmembrane region" description="Helical" evidence="1">
    <location>
        <begin position="74"/>
        <end position="100"/>
    </location>
</feature>
<proteinExistence type="predicted"/>
<keyword evidence="1" id="KW-0472">Membrane</keyword>
<sequence length="211" mass="23293">MELDELRHAWQVLGRQLEQQGALQRELLRERRLDRMRRGLRPLFWAQLAQGALGLGLILLGVSCWTSHLGVPAMLATGLLVHAFGVVTLLMALITTVLVARIDYAAPVARIQQQLAQLRCVYRINSNVCGLPWWIFWVFVVLAFADVKPGQGTPAWVLVTLLIGGIGLLATAGFIAWRRRSGRGPGALADESAGIRRGERVLEELADDGQE</sequence>
<name>A0A4Z1R1F3_9GAMM</name>
<keyword evidence="1" id="KW-0812">Transmembrane</keyword>
<evidence type="ECO:0000313" key="2">
    <source>
        <dbReference type="EMBL" id="TKS53484.1"/>
    </source>
</evidence>
<keyword evidence="3" id="KW-1185">Reference proteome</keyword>
<dbReference type="Proteomes" id="UP000298681">
    <property type="component" value="Unassembled WGS sequence"/>
</dbReference>
<feature type="transmembrane region" description="Helical" evidence="1">
    <location>
        <begin position="42"/>
        <end position="62"/>
    </location>
</feature>
<feature type="transmembrane region" description="Helical" evidence="1">
    <location>
        <begin position="121"/>
        <end position="144"/>
    </location>
</feature>
<evidence type="ECO:0008006" key="4">
    <source>
        <dbReference type="Google" id="ProtNLM"/>
    </source>
</evidence>
<keyword evidence="1" id="KW-1133">Transmembrane helix</keyword>
<organism evidence="2 3">
    <name type="scientific">Luteimonas yindakuii</name>
    <dbReference type="NCBI Taxonomy" id="2565782"/>
    <lineage>
        <taxon>Bacteria</taxon>
        <taxon>Pseudomonadati</taxon>
        <taxon>Pseudomonadota</taxon>
        <taxon>Gammaproteobacteria</taxon>
        <taxon>Lysobacterales</taxon>
        <taxon>Lysobacteraceae</taxon>
        <taxon>Luteimonas</taxon>
    </lineage>
</organism>
<gene>
    <name evidence="2" type="ORF">E4582_00960</name>
</gene>
<dbReference type="RefSeq" id="WP_134672870.1">
    <property type="nucleotide sequence ID" value="NZ_SPUH01000001.1"/>
</dbReference>
<evidence type="ECO:0000313" key="3">
    <source>
        <dbReference type="Proteomes" id="UP000298681"/>
    </source>
</evidence>